<dbReference type="RefSeq" id="WP_158380479.1">
    <property type="nucleotide sequence ID" value="NZ_CABVPR010000040.1"/>
</dbReference>
<organism evidence="2 3">
    <name type="scientific">Burkholderia dolosa</name>
    <dbReference type="NCBI Taxonomy" id="152500"/>
    <lineage>
        <taxon>Bacteria</taxon>
        <taxon>Pseudomonadati</taxon>
        <taxon>Pseudomonadota</taxon>
        <taxon>Betaproteobacteria</taxon>
        <taxon>Burkholderiales</taxon>
        <taxon>Burkholderiaceae</taxon>
        <taxon>Burkholderia</taxon>
        <taxon>Burkholderia cepacia complex</taxon>
    </lineage>
</organism>
<dbReference type="GeneID" id="93127478"/>
<evidence type="ECO:0000313" key="2">
    <source>
        <dbReference type="EMBL" id="QRO76735.1"/>
    </source>
</evidence>
<proteinExistence type="predicted"/>
<dbReference type="EMBL" id="CP069482">
    <property type="protein sequence ID" value="QRO76735.1"/>
    <property type="molecule type" value="Genomic_DNA"/>
</dbReference>
<gene>
    <name evidence="2" type="ORF">I6K02_12565</name>
</gene>
<evidence type="ECO:0000256" key="1">
    <source>
        <dbReference type="SAM" id="MobiDB-lite"/>
    </source>
</evidence>
<reference evidence="2 3" key="1">
    <citation type="submission" date="2021-02" db="EMBL/GenBank/DDBJ databases">
        <title>FDA dAtabase for Regulatory Grade micrObial Sequences (FDA-ARGOS): Supporting development and validation of Infectious Disease Dx tests.</title>
        <authorList>
            <person name="Minogue T."/>
            <person name="Wolcott M."/>
            <person name="Wasieloski L."/>
            <person name="Aguilar W."/>
            <person name="Moore D."/>
            <person name="Jaissle J."/>
            <person name="Tallon L."/>
            <person name="Sadzewicz L."/>
            <person name="Zhao X."/>
            <person name="Boylan J."/>
            <person name="Ott S."/>
            <person name="Bowen H."/>
            <person name="Vavikolanu K."/>
            <person name="Mehta A."/>
            <person name="Aluvathingal J."/>
            <person name="Nadendla S."/>
            <person name="Yan Y."/>
            <person name="Sichtig H."/>
        </authorList>
    </citation>
    <scope>NUCLEOTIDE SEQUENCE [LARGE SCALE GENOMIC DNA]</scope>
    <source>
        <strain evidence="2 3">FDAARGOS_1272</strain>
    </source>
</reference>
<dbReference type="Proteomes" id="UP000625568">
    <property type="component" value="Chromosome 1"/>
</dbReference>
<dbReference type="AlphaFoldDB" id="A0A892I0V5"/>
<feature type="region of interest" description="Disordered" evidence="1">
    <location>
        <begin position="27"/>
        <end position="46"/>
    </location>
</feature>
<keyword evidence="3" id="KW-1185">Reference proteome</keyword>
<sequence>MIDNDHRWQERYRTCLFLDRNRQTAAEQQQWLGETQKRKEKGVSIS</sequence>
<evidence type="ECO:0000313" key="3">
    <source>
        <dbReference type="Proteomes" id="UP000625568"/>
    </source>
</evidence>
<accession>A0A892I0V5</accession>
<name>A0A892I0V5_9BURK</name>
<protein>
    <submittedName>
        <fullName evidence="2">Uncharacterized protein</fullName>
    </submittedName>
</protein>